<dbReference type="CDD" id="cd06222">
    <property type="entry name" value="RNase_H_like"/>
    <property type="match status" value="1"/>
</dbReference>
<evidence type="ECO:0000313" key="2">
    <source>
        <dbReference type="EMBL" id="CAL1384392.1"/>
    </source>
</evidence>
<dbReference type="SUPFAM" id="SSF53098">
    <property type="entry name" value="Ribonuclease H-like"/>
    <property type="match status" value="1"/>
</dbReference>
<evidence type="ECO:0000313" key="3">
    <source>
        <dbReference type="Proteomes" id="UP001497516"/>
    </source>
</evidence>
<dbReference type="InterPro" id="IPR002156">
    <property type="entry name" value="RNaseH_domain"/>
</dbReference>
<dbReference type="PANTHER" id="PTHR47074">
    <property type="entry name" value="BNAC02G40300D PROTEIN"/>
    <property type="match status" value="1"/>
</dbReference>
<gene>
    <name evidence="2" type="ORF">LTRI10_LOCUS25600</name>
</gene>
<dbReference type="Pfam" id="PF13456">
    <property type="entry name" value="RVT_3"/>
    <property type="match status" value="1"/>
</dbReference>
<dbReference type="GO" id="GO:0004523">
    <property type="term" value="F:RNA-DNA hybrid ribonuclease activity"/>
    <property type="evidence" value="ECO:0007669"/>
    <property type="project" value="InterPro"/>
</dbReference>
<dbReference type="AlphaFoldDB" id="A0AAV2EFB5"/>
<proteinExistence type="predicted"/>
<dbReference type="Proteomes" id="UP001497516">
    <property type="component" value="Chromosome 4"/>
</dbReference>
<reference evidence="2 3" key="1">
    <citation type="submission" date="2024-04" db="EMBL/GenBank/DDBJ databases">
        <authorList>
            <person name="Fracassetti M."/>
        </authorList>
    </citation>
    <scope>NUCLEOTIDE SEQUENCE [LARGE SCALE GENOMIC DNA]</scope>
</reference>
<protein>
    <recommendedName>
        <fullName evidence="1">RNase H type-1 domain-containing protein</fullName>
    </recommendedName>
</protein>
<evidence type="ECO:0000259" key="1">
    <source>
        <dbReference type="Pfam" id="PF13456"/>
    </source>
</evidence>
<dbReference type="GO" id="GO:0003676">
    <property type="term" value="F:nucleic acid binding"/>
    <property type="evidence" value="ECO:0007669"/>
    <property type="project" value="InterPro"/>
</dbReference>
<accession>A0AAV2EFB5</accession>
<feature type="domain" description="RNase H type-1" evidence="1">
    <location>
        <begin position="133"/>
        <end position="251"/>
    </location>
</feature>
<organism evidence="2 3">
    <name type="scientific">Linum trigynum</name>
    <dbReference type="NCBI Taxonomy" id="586398"/>
    <lineage>
        <taxon>Eukaryota</taxon>
        <taxon>Viridiplantae</taxon>
        <taxon>Streptophyta</taxon>
        <taxon>Embryophyta</taxon>
        <taxon>Tracheophyta</taxon>
        <taxon>Spermatophyta</taxon>
        <taxon>Magnoliopsida</taxon>
        <taxon>eudicotyledons</taxon>
        <taxon>Gunneridae</taxon>
        <taxon>Pentapetalae</taxon>
        <taxon>rosids</taxon>
        <taxon>fabids</taxon>
        <taxon>Malpighiales</taxon>
        <taxon>Linaceae</taxon>
        <taxon>Linum</taxon>
    </lineage>
</organism>
<name>A0AAV2EFB5_9ROSI</name>
<dbReference type="InterPro" id="IPR012337">
    <property type="entry name" value="RNaseH-like_sf"/>
</dbReference>
<dbReference type="InterPro" id="IPR052929">
    <property type="entry name" value="RNase_H-like_EbsB-rel"/>
</dbReference>
<dbReference type="PANTHER" id="PTHR47074:SF21">
    <property type="entry name" value="RNASE H TYPE-1 DOMAIN-CONTAINING PROTEIN"/>
    <property type="match status" value="1"/>
</dbReference>
<dbReference type="EMBL" id="OZ034817">
    <property type="protein sequence ID" value="CAL1384392.1"/>
    <property type="molecule type" value="Genomic_DNA"/>
</dbReference>
<dbReference type="InterPro" id="IPR044730">
    <property type="entry name" value="RNase_H-like_dom_plant"/>
</dbReference>
<sequence length="283" mass="32673">MKEAATECPFCALEETQNHILRECQWAIRVWRNSVFRPLFELEPNISSGSWLCAVMDQTEDETLEKLGILLWSIWNERNNHMFNKKKAEEWEIVGRALTYWEEFQSHHLEEKEERGEDNDTWETPMEGWVKLNVDAAVLAENGTGLGVVARDASGRFLLAAVRRERTQWPPELAELRAIAFGVELAEEHNLQMVEVESDCLNAIHQMQAEEMMRLEGGVLAREIKTRAARLGSVRWRFTKRTGNESAHAMAYLNCNWDSTNLWVHRPPLAILSVLEKDGLRAE</sequence>
<keyword evidence="3" id="KW-1185">Reference proteome</keyword>
<dbReference type="InterPro" id="IPR036397">
    <property type="entry name" value="RNaseH_sf"/>
</dbReference>
<dbReference type="Gene3D" id="3.30.420.10">
    <property type="entry name" value="Ribonuclease H-like superfamily/Ribonuclease H"/>
    <property type="match status" value="1"/>
</dbReference>